<dbReference type="Proteomes" id="UP000024284">
    <property type="component" value="Unassembled WGS sequence"/>
</dbReference>
<feature type="domain" description="Peptidase S26" evidence="2">
    <location>
        <begin position="77"/>
        <end position="192"/>
    </location>
</feature>
<dbReference type="EMBL" id="JFZA02000061">
    <property type="protein sequence ID" value="KFG88421.1"/>
    <property type="molecule type" value="Genomic_DNA"/>
</dbReference>
<keyword evidence="1" id="KW-1133">Transmembrane helix</keyword>
<gene>
    <name evidence="3" type="ORF">BV98_003821</name>
</gene>
<dbReference type="OrthoDB" id="7475540at2"/>
<evidence type="ECO:0000313" key="3">
    <source>
        <dbReference type="EMBL" id="KFG88421.1"/>
    </source>
</evidence>
<dbReference type="Pfam" id="PF10502">
    <property type="entry name" value="Peptidase_S26"/>
    <property type="match status" value="1"/>
</dbReference>
<dbReference type="AlphaFoldDB" id="A0A086P4V3"/>
<organism evidence="3 4">
    <name type="scientific">Sphingobium herbicidovorans (strain ATCC 700291 / DSM 11019 / CCUG 56400 / KCTC 2939 / LMG 18315 / NBRC 16415 / MH)</name>
    <name type="common">Sphingomonas herbicidovorans</name>
    <dbReference type="NCBI Taxonomy" id="1219045"/>
    <lineage>
        <taxon>Bacteria</taxon>
        <taxon>Pseudomonadati</taxon>
        <taxon>Pseudomonadota</taxon>
        <taxon>Alphaproteobacteria</taxon>
        <taxon>Sphingomonadales</taxon>
        <taxon>Sphingomonadaceae</taxon>
        <taxon>Sphingobium</taxon>
    </lineage>
</organism>
<dbReference type="GO" id="GO:0004252">
    <property type="term" value="F:serine-type endopeptidase activity"/>
    <property type="evidence" value="ECO:0007669"/>
    <property type="project" value="InterPro"/>
</dbReference>
<dbReference type="InterPro" id="IPR019533">
    <property type="entry name" value="Peptidase_S26"/>
</dbReference>
<comment type="caution">
    <text evidence="3">The sequence shown here is derived from an EMBL/GenBank/DDBJ whole genome shotgun (WGS) entry which is preliminary data.</text>
</comment>
<evidence type="ECO:0000259" key="2">
    <source>
        <dbReference type="Pfam" id="PF10502"/>
    </source>
</evidence>
<accession>A0A086P4V3</accession>
<dbReference type="SUPFAM" id="SSF51306">
    <property type="entry name" value="LexA/Signal peptidase"/>
    <property type="match status" value="1"/>
</dbReference>
<dbReference type="RefSeq" id="WP_037469243.1">
    <property type="nucleotide sequence ID" value="NZ_BCZD01000036.1"/>
</dbReference>
<name>A0A086P4V3_SPHHM</name>
<reference evidence="3" key="1">
    <citation type="submission" date="2014-08" db="EMBL/GenBank/DDBJ databases">
        <title>Draft genome sequences of Sphingobium herbicidovorans.</title>
        <authorList>
            <person name="Gan H.M."/>
            <person name="Gan H.Y."/>
            <person name="Savka M.A."/>
        </authorList>
    </citation>
    <scope>NUCLEOTIDE SEQUENCE [LARGE SCALE GENOMIC DNA]</scope>
    <source>
        <strain evidence="3">NBRC 16415</strain>
    </source>
</reference>
<dbReference type="GO" id="GO:0006465">
    <property type="term" value="P:signal peptide processing"/>
    <property type="evidence" value="ECO:0007669"/>
    <property type="project" value="InterPro"/>
</dbReference>
<evidence type="ECO:0000256" key="1">
    <source>
        <dbReference type="SAM" id="Phobius"/>
    </source>
</evidence>
<dbReference type="InterPro" id="IPR036286">
    <property type="entry name" value="LexA/Signal_pep-like_sf"/>
</dbReference>
<keyword evidence="1" id="KW-0472">Membrane</keyword>
<proteinExistence type="predicted"/>
<evidence type="ECO:0000313" key="4">
    <source>
        <dbReference type="Proteomes" id="UP000024284"/>
    </source>
</evidence>
<dbReference type="STRING" id="76947.GCA_002080435_03743"/>
<sequence>MLRLVCLSASRLWPASKAVPMQAARALGGAIGNQPADNKRLALNLAIVLPVATLTWLGLPGITLVMSPSIDAWAVRRAPGPIHKGDLVAFMLSHPIAGPKPVSVTKRALCLPGERLREIERMSIDGREGTRSWYYCGRTFLGASRPFGRDGRPLPHLRWGDRPIPRGFIYVGSDHAGGFDSRYFGPVRLERLTRMERIL</sequence>
<dbReference type="Gene3D" id="2.10.109.10">
    <property type="entry name" value="Umud Fragment, subunit A"/>
    <property type="match status" value="1"/>
</dbReference>
<keyword evidence="4" id="KW-1185">Reference proteome</keyword>
<feature type="transmembrane region" description="Helical" evidence="1">
    <location>
        <begin position="42"/>
        <end position="67"/>
    </location>
</feature>
<protein>
    <submittedName>
        <fullName evidence="3">Type IV secretory pathway protease TraF-like protein</fullName>
    </submittedName>
</protein>
<keyword evidence="1" id="KW-0812">Transmembrane</keyword>
<dbReference type="eggNOG" id="COG4959">
    <property type="taxonomic scope" value="Bacteria"/>
</dbReference>
<dbReference type="PATRIC" id="fig|1219045.3.peg.3880"/>